<protein>
    <submittedName>
        <fullName evidence="1">Uncharacterized protein</fullName>
    </submittedName>
</protein>
<dbReference type="InParanoid" id="E4V0F3"/>
<dbReference type="RefSeq" id="XP_003171544.1">
    <property type="nucleotide sequence ID" value="XM_003171496.1"/>
</dbReference>
<dbReference type="GeneID" id="10026796"/>
<dbReference type="EMBL" id="DS989826">
    <property type="protein sequence ID" value="EFR03090.1"/>
    <property type="molecule type" value="Genomic_DNA"/>
</dbReference>
<proteinExistence type="predicted"/>
<evidence type="ECO:0000313" key="2">
    <source>
        <dbReference type="Proteomes" id="UP000002669"/>
    </source>
</evidence>
<evidence type="ECO:0000313" key="1">
    <source>
        <dbReference type="EMBL" id="EFR03090.1"/>
    </source>
</evidence>
<dbReference type="AlphaFoldDB" id="E4V0F3"/>
<dbReference type="Proteomes" id="UP000002669">
    <property type="component" value="Unassembled WGS sequence"/>
</dbReference>
<dbReference type="VEuPathDB" id="FungiDB:MGYG_06085"/>
<organism evidence="2">
    <name type="scientific">Arthroderma gypseum (strain ATCC MYA-4604 / CBS 118893)</name>
    <name type="common">Microsporum gypseum</name>
    <dbReference type="NCBI Taxonomy" id="535722"/>
    <lineage>
        <taxon>Eukaryota</taxon>
        <taxon>Fungi</taxon>
        <taxon>Dikarya</taxon>
        <taxon>Ascomycota</taxon>
        <taxon>Pezizomycotina</taxon>
        <taxon>Eurotiomycetes</taxon>
        <taxon>Eurotiomycetidae</taxon>
        <taxon>Onygenales</taxon>
        <taxon>Arthrodermataceae</taxon>
        <taxon>Nannizzia</taxon>
    </lineage>
</organism>
<keyword evidence="2" id="KW-1185">Reference proteome</keyword>
<accession>E4V0F3</accession>
<name>E4V0F3_ARTGP</name>
<gene>
    <name evidence="1" type="ORF">MGYG_06085</name>
</gene>
<sequence>MQLAKRVCFLSSLCFPRSSAFTDVIDSLTSSVVNNFRPCRAIYDSLADALLSPFAFPAGFPLRLCPRVHMGSPLLYPQQSASHWHRERPPLHLPADHGQTSPRVVEDVTVFLGLVSIKSFSASEGVFDLTRWPRGQPPEVDQAIAAFDRIRQGLVDLLSQELGPRKGVCSIYMDLFPPLKTASWVAFPRL</sequence>
<dbReference type="HOGENOM" id="CLU_1427648_0_0_1"/>
<reference evidence="2" key="1">
    <citation type="journal article" date="2012" name="MBio">
        <title>Comparative genome analysis of Trichophyton rubrum and related dermatophytes reveals candidate genes involved in infection.</title>
        <authorList>
            <person name="Martinez D.A."/>
            <person name="Oliver B.G."/>
            <person name="Graeser Y."/>
            <person name="Goldberg J.M."/>
            <person name="Li W."/>
            <person name="Martinez-Rossi N.M."/>
            <person name="Monod M."/>
            <person name="Shelest E."/>
            <person name="Barton R.C."/>
            <person name="Birch E."/>
            <person name="Brakhage A.A."/>
            <person name="Chen Z."/>
            <person name="Gurr S.J."/>
            <person name="Heiman D."/>
            <person name="Heitman J."/>
            <person name="Kosti I."/>
            <person name="Rossi A."/>
            <person name="Saif S."/>
            <person name="Samalova M."/>
            <person name="Saunders C.W."/>
            <person name="Shea T."/>
            <person name="Summerbell R.C."/>
            <person name="Xu J."/>
            <person name="Young S."/>
            <person name="Zeng Q."/>
            <person name="Birren B.W."/>
            <person name="Cuomo C.A."/>
            <person name="White T.C."/>
        </authorList>
    </citation>
    <scope>NUCLEOTIDE SEQUENCE [LARGE SCALE GENOMIC DNA]</scope>
    <source>
        <strain evidence="2">ATCC MYA-4604 / CBS 118893</strain>
    </source>
</reference>